<evidence type="ECO:0000313" key="3">
    <source>
        <dbReference type="Proteomes" id="UP000808914"/>
    </source>
</evidence>
<reference evidence="2 3" key="1">
    <citation type="submission" date="2021-01" db="EMBL/GenBank/DDBJ databases">
        <title>Genomic Encyclopedia of Type Strains, Phase IV (KMG-IV): sequencing the most valuable type-strain genomes for metagenomic binning, comparative biology and taxonomic classification.</title>
        <authorList>
            <person name="Goeker M."/>
        </authorList>
    </citation>
    <scope>NUCLEOTIDE SEQUENCE [LARGE SCALE GENOMIC DNA]</scope>
    <source>
        <strain evidence="2 3">DSM 28236</strain>
    </source>
</reference>
<dbReference type="SUPFAM" id="SSF46785">
    <property type="entry name" value="Winged helix' DNA-binding domain"/>
    <property type="match status" value="1"/>
</dbReference>
<protein>
    <submittedName>
        <fullName evidence="2">Transcriptional regulator</fullName>
    </submittedName>
</protein>
<dbReference type="Gene3D" id="1.10.10.10">
    <property type="entry name" value="Winged helix-like DNA-binding domain superfamily/Winged helix DNA-binding domain"/>
    <property type="match status" value="1"/>
</dbReference>
<dbReference type="InterPro" id="IPR036390">
    <property type="entry name" value="WH_DNA-bd_sf"/>
</dbReference>
<keyword evidence="3" id="KW-1185">Reference proteome</keyword>
<dbReference type="RefSeq" id="WP_205004891.1">
    <property type="nucleotide sequence ID" value="NZ_JAFBER010000040.1"/>
</dbReference>
<dbReference type="Pfam" id="PF12802">
    <property type="entry name" value="MarR_2"/>
    <property type="match status" value="1"/>
</dbReference>
<comment type="caution">
    <text evidence="2">The sequence shown here is derived from an EMBL/GenBank/DDBJ whole genome shotgun (WGS) entry which is preliminary data.</text>
</comment>
<dbReference type="EMBL" id="JAFBER010000040">
    <property type="protein sequence ID" value="MBM7647028.1"/>
    <property type="molecule type" value="Genomic_DNA"/>
</dbReference>
<sequence length="196" mass="22252">MGKTINFNDAEKKARLRDIENEKILTDEEMKKAHELQAKANSRGMKLVPERKVKNRAKFVQIIQQNILYLKEQRYLTNAEKSFLIDVSGYVGFSSNCLVDDVNSKNPMPITQTDLAKKLGMDKSNMSKRINSLIDKGLLARSESALESNNARTYALFVNPNIMFSGNRDSVNETLKAIFVKAMKNPTLKNLPIRLI</sequence>
<organism evidence="2 3">
    <name type="scientific">Scopulibacillus daqui</name>
    <dbReference type="NCBI Taxonomy" id="1469162"/>
    <lineage>
        <taxon>Bacteria</taxon>
        <taxon>Bacillati</taxon>
        <taxon>Bacillota</taxon>
        <taxon>Bacilli</taxon>
        <taxon>Bacillales</taxon>
        <taxon>Sporolactobacillaceae</taxon>
        <taxon>Scopulibacillus</taxon>
    </lineage>
</organism>
<dbReference type="InterPro" id="IPR036388">
    <property type="entry name" value="WH-like_DNA-bd_sf"/>
</dbReference>
<evidence type="ECO:0000259" key="1">
    <source>
        <dbReference type="Pfam" id="PF12802"/>
    </source>
</evidence>
<dbReference type="Proteomes" id="UP000808914">
    <property type="component" value="Unassembled WGS sequence"/>
</dbReference>
<proteinExistence type="predicted"/>
<feature type="domain" description="HTH marR-type" evidence="1">
    <location>
        <begin position="109"/>
        <end position="144"/>
    </location>
</feature>
<dbReference type="InterPro" id="IPR000835">
    <property type="entry name" value="HTH_MarR-typ"/>
</dbReference>
<name>A0ABS2Q410_9BACL</name>
<evidence type="ECO:0000313" key="2">
    <source>
        <dbReference type="EMBL" id="MBM7647028.1"/>
    </source>
</evidence>
<accession>A0ABS2Q410</accession>
<gene>
    <name evidence="2" type="ORF">JOD45_003263</name>
</gene>